<dbReference type="EMBL" id="AMPZ03000001">
    <property type="protein sequence ID" value="KAH9596550.1"/>
    <property type="molecule type" value="Genomic_DNA"/>
</dbReference>
<reference evidence="1" key="2">
    <citation type="journal article" date="2019" name="Gigascience">
        <title>High-quality Schistosoma haematobium genome achieved by single-molecule and long-range sequencing.</title>
        <authorList>
            <person name="Stroehlein A.J."/>
            <person name="Korhonen P.K."/>
            <person name="Chong T.M."/>
            <person name="Lim Y.L."/>
            <person name="Chan K.G."/>
            <person name="Webster B."/>
            <person name="Rollinson D."/>
            <person name="Brindley P.J."/>
            <person name="Gasser R.B."/>
            <person name="Young N.D."/>
        </authorList>
    </citation>
    <scope>NUCLEOTIDE SEQUENCE</scope>
</reference>
<reference evidence="1" key="4">
    <citation type="journal article" date="2022" name="PLoS Pathog.">
        <title>Chromosome-level genome of Schistosoma haematobium underpins genome-wide explorations of molecular variation.</title>
        <authorList>
            <person name="Stroehlein A.J."/>
            <person name="Korhonen P.K."/>
            <person name="Lee V.V."/>
            <person name="Ralph S.A."/>
            <person name="Mentink-Kane M."/>
            <person name="You H."/>
            <person name="McManus D.P."/>
            <person name="Tchuente L.T."/>
            <person name="Stothard J.R."/>
            <person name="Kaur P."/>
            <person name="Dudchenko O."/>
            <person name="Aiden E.L."/>
            <person name="Yang B."/>
            <person name="Yang H."/>
            <person name="Emery A.M."/>
            <person name="Webster B.L."/>
            <person name="Brindley P.J."/>
            <person name="Rollinson D."/>
            <person name="Chang B.C.H."/>
            <person name="Gasser R.B."/>
            <person name="Young N.D."/>
        </authorList>
    </citation>
    <scope>NUCLEOTIDE SEQUENCE</scope>
</reference>
<dbReference type="GeneID" id="75576906"/>
<dbReference type="Proteomes" id="UP000471633">
    <property type="component" value="Unassembled WGS sequence"/>
</dbReference>
<evidence type="ECO:0000313" key="1">
    <source>
        <dbReference type="EMBL" id="KAH9596550.1"/>
    </source>
</evidence>
<keyword evidence="2" id="KW-1185">Reference proteome</keyword>
<reference evidence="1" key="1">
    <citation type="journal article" date="2012" name="Nat. Genet.">
        <title>Whole-genome sequence of Schistosoma haematobium.</title>
        <authorList>
            <person name="Young N.D."/>
            <person name="Jex A.R."/>
            <person name="Li B."/>
            <person name="Liu S."/>
            <person name="Yang L."/>
            <person name="Xiong Z."/>
            <person name="Li Y."/>
            <person name="Cantacessi C."/>
            <person name="Hall R.S."/>
            <person name="Xu X."/>
            <person name="Chen F."/>
            <person name="Wu X."/>
            <person name="Zerlotini A."/>
            <person name="Oliveira G."/>
            <person name="Hofmann A."/>
            <person name="Zhang G."/>
            <person name="Fang X."/>
            <person name="Kang Y."/>
            <person name="Campbell B.E."/>
            <person name="Loukas A."/>
            <person name="Ranganathan S."/>
            <person name="Rollinson D."/>
            <person name="Rinaldi G."/>
            <person name="Brindley P.J."/>
            <person name="Yang H."/>
            <person name="Wang J."/>
            <person name="Wang J."/>
            <person name="Gasser R.B."/>
        </authorList>
    </citation>
    <scope>NUCLEOTIDE SEQUENCE</scope>
</reference>
<protein>
    <submittedName>
        <fullName evidence="1">Uncharacterized protein</fullName>
    </submittedName>
</protein>
<dbReference type="AlphaFoldDB" id="A0A922LZE1"/>
<evidence type="ECO:0000313" key="2">
    <source>
        <dbReference type="Proteomes" id="UP000471633"/>
    </source>
</evidence>
<accession>A0A922LZE1</accession>
<reference evidence="1" key="3">
    <citation type="submission" date="2021-06" db="EMBL/GenBank/DDBJ databases">
        <title>Chromosome-level genome assembly for S. haematobium.</title>
        <authorList>
            <person name="Stroehlein A.J."/>
        </authorList>
    </citation>
    <scope>NUCLEOTIDE SEQUENCE</scope>
</reference>
<dbReference type="CTD" id="75576906"/>
<sequence>MLCEFLVSETVPSILNSKNLKRFKIEFYLLVAKENSDALLKYLTSGCTKCRRRMRIQPIQLHEQCDPVYLKRRIIPCGLGETVHMTLNGACTRRMTEPIQSSSWSIPIVTPLKSDSKTPRICSDCKLILNSRLLKRT</sequence>
<name>A0A922LZE1_SCHHA</name>
<dbReference type="RefSeq" id="XP_051075224.1">
    <property type="nucleotide sequence ID" value="XM_051209766.1"/>
</dbReference>
<gene>
    <name evidence="1" type="ORF">MS3_00002194</name>
</gene>
<comment type="caution">
    <text evidence="1">The sequence shown here is derived from an EMBL/GenBank/DDBJ whole genome shotgun (WGS) entry which is preliminary data.</text>
</comment>
<dbReference type="KEGG" id="shx:MS3_00002194"/>
<proteinExistence type="predicted"/>
<organism evidence="1 2">
    <name type="scientific">Schistosoma haematobium</name>
    <name type="common">Blood fluke</name>
    <dbReference type="NCBI Taxonomy" id="6185"/>
    <lineage>
        <taxon>Eukaryota</taxon>
        <taxon>Metazoa</taxon>
        <taxon>Spiralia</taxon>
        <taxon>Lophotrochozoa</taxon>
        <taxon>Platyhelminthes</taxon>
        <taxon>Trematoda</taxon>
        <taxon>Digenea</taxon>
        <taxon>Strigeidida</taxon>
        <taxon>Schistosomatoidea</taxon>
        <taxon>Schistosomatidae</taxon>
        <taxon>Schistosoma</taxon>
    </lineage>
</organism>